<reference evidence="1 2" key="1">
    <citation type="submission" date="2023-07" db="EMBL/GenBank/DDBJ databases">
        <title>Genomic Encyclopedia of Type Strains, Phase IV (KMG-IV): sequencing the most valuable type-strain genomes for metagenomic binning, comparative biology and taxonomic classification.</title>
        <authorList>
            <person name="Goeker M."/>
        </authorList>
    </citation>
    <scope>NUCLEOTIDE SEQUENCE [LARGE SCALE GENOMIC DNA]</scope>
    <source>
        <strain evidence="1 2">DSM 45903</strain>
    </source>
</reference>
<dbReference type="EMBL" id="JAVDQG010000004">
    <property type="protein sequence ID" value="MDR6226054.1"/>
    <property type="molecule type" value="Genomic_DNA"/>
</dbReference>
<proteinExistence type="predicted"/>
<dbReference type="Proteomes" id="UP001185012">
    <property type="component" value="Unassembled WGS sequence"/>
</dbReference>
<evidence type="ECO:0000313" key="1">
    <source>
        <dbReference type="EMBL" id="MDR6226054.1"/>
    </source>
</evidence>
<sequence length="37" mass="4326">MVTAHNITYADYVRSLDKQIRVEAEREKEYQKAKAAV</sequence>
<protein>
    <submittedName>
        <fullName evidence="1">Uncharacterized protein</fullName>
    </submittedName>
</protein>
<dbReference type="InterPro" id="IPR058676">
    <property type="entry name" value="YuzK"/>
</dbReference>
<name>A0ABU1IMP7_9BACL</name>
<accession>A0ABU1IMP7</accession>
<evidence type="ECO:0000313" key="2">
    <source>
        <dbReference type="Proteomes" id="UP001185012"/>
    </source>
</evidence>
<gene>
    <name evidence="1" type="ORF">JOE21_002060</name>
</gene>
<organism evidence="1 2">
    <name type="scientific">Desmospora profundinema</name>
    <dbReference type="NCBI Taxonomy" id="1571184"/>
    <lineage>
        <taxon>Bacteria</taxon>
        <taxon>Bacillati</taxon>
        <taxon>Bacillota</taxon>
        <taxon>Bacilli</taxon>
        <taxon>Bacillales</taxon>
        <taxon>Thermoactinomycetaceae</taxon>
        <taxon>Desmospora</taxon>
    </lineage>
</organism>
<dbReference type="Pfam" id="PF26149">
    <property type="entry name" value="YuzK"/>
    <property type="match status" value="1"/>
</dbReference>
<comment type="caution">
    <text evidence="1">The sequence shown here is derived from an EMBL/GenBank/DDBJ whole genome shotgun (WGS) entry which is preliminary data.</text>
</comment>
<keyword evidence="2" id="KW-1185">Reference proteome</keyword>